<dbReference type="InterPro" id="IPR029458">
    <property type="entry name" value="Ras-bd_By2"/>
</dbReference>
<dbReference type="Pfam" id="PF14847">
    <property type="entry name" value="Ras_bdg_2"/>
    <property type="match status" value="1"/>
</dbReference>
<reference evidence="16" key="1">
    <citation type="submission" date="2023-06" db="EMBL/GenBank/DDBJ databases">
        <title>Genome-scale phylogeny and comparative genomics of the fungal order Sordariales.</title>
        <authorList>
            <consortium name="Lawrence Berkeley National Laboratory"/>
            <person name="Hensen N."/>
            <person name="Bonometti L."/>
            <person name="Westerberg I."/>
            <person name="Brannstrom I.O."/>
            <person name="Guillou S."/>
            <person name="Cros-Aarteil S."/>
            <person name="Calhoun S."/>
            <person name="Haridas S."/>
            <person name="Kuo A."/>
            <person name="Mondo S."/>
            <person name="Pangilinan J."/>
            <person name="Riley R."/>
            <person name="Labutti K."/>
            <person name="Andreopoulos B."/>
            <person name="Lipzen A."/>
            <person name="Chen C."/>
            <person name="Yanf M."/>
            <person name="Daum C."/>
            <person name="Ng V."/>
            <person name="Clum A."/>
            <person name="Steindorff A."/>
            <person name="Ohm R."/>
            <person name="Martin F."/>
            <person name="Silar P."/>
            <person name="Natvig D."/>
            <person name="Lalanne C."/>
            <person name="Gautier V."/>
            <person name="Ament-Velasquez S.L."/>
            <person name="Kruys A."/>
            <person name="Hutchinson M.I."/>
            <person name="Powell A.J."/>
            <person name="Barry K."/>
            <person name="Miller A.N."/>
            <person name="Grigoriev I.V."/>
            <person name="Debuchy R."/>
            <person name="Gladieux P."/>
            <person name="Thoren M.H."/>
            <person name="Johannesson H."/>
        </authorList>
    </citation>
    <scope>NUCLEOTIDE SEQUENCE</scope>
    <source>
        <strain evidence="16">PSN4</strain>
    </source>
</reference>
<keyword evidence="17" id="KW-1185">Reference proteome</keyword>
<proteinExistence type="inferred from homology"/>
<dbReference type="PROSITE" id="PS00108">
    <property type="entry name" value="PROTEIN_KINASE_ST"/>
    <property type="match status" value="1"/>
</dbReference>
<comment type="similarity">
    <text evidence="1">Belongs to the protein kinase superfamily. STE Ser/Thr protein kinase family. MAP kinase kinase kinase subfamily.</text>
</comment>
<evidence type="ECO:0000256" key="4">
    <source>
        <dbReference type="ARBA" id="ARBA00022741"/>
    </source>
</evidence>
<sequence length="908" mass="100430">MAMLASKSTFPAPLGSQPALQVTTPQTTYPPSRRAPPVPAASQNYASPTASEFDDSDGPDSVKNWDEDQVCDYLRSVNCGDYERIFRKNHINGENLLEMDKEVLKEMGIDKVGDRVRLFLSIKKLRTKTYANQKKRNRDSFGGLDMQFGPSSNSPRPLNSGRGLPTPSNKRYSRQYDLSGAMEGSSSRGASPPPTATLRTARRGYPTEYSSQQPTPGSSRYPISPPEPPQSGRLIPAHTRNNSSLDGSLMAALPQGQDVIRVISTGGVTKVVKIADCNTCEEVMRVTLRKFALREDHERNYCFWVLNGVEPDPNQCRRLGDTELWRVIKDHTRPERNRLILRRVPAGEPGMPELERAAAIGLEEAQQSLNRPLDPANRSRLKAQEILGERWENMQPPLSPHSYDDRERNVYNTARDLERPAPQDNRAIPRRKLLRQFGGLRPPSELIASDLTSYFPDHSREAIDRTARLSMRRSQRLSRVNPNHRLSVASTMSFASSIQDAPPIPTIADSWLTASNQIAKIRPQQGRTNLAYRDSVASSVLDTLQEESSPIEPNRKSYVSFADSGSDTAAVSVTDPDGNIVRHSYYDGESTLGSGGSGSLQEVSQALTEDGEDADEELQSFLAGESWDDSQWMKGALIGQGSFGCVYLALHAVTGELLAVKQVEAPNANSNTQSDSRKKSMIEALKREISLLRDLRHPNIVQYLGCGSSAEYLNIFLEYVPGGSVQTMLNSYGALPEPLVRSFVKQILNGLSYLHNRDIIHRDIKGANILVDNKGTIKISDFGISKKLEATNILNGANNNKHRPSLQGSVFWMAPEVVKQTSYTRKADIWSLGCLVVEMMTGTHPFPDCTQLQAIFKIGGAKATPTIPDHASEEAKQFLAQTFEIDHNKRPSADDLMLSPFLTPAQGS</sequence>
<comment type="caution">
    <text evidence="16">The sequence shown here is derived from an EMBL/GenBank/DDBJ whole genome shotgun (WGS) entry which is preliminary data.</text>
</comment>
<feature type="region of interest" description="Disordered" evidence="12">
    <location>
        <begin position="131"/>
        <end position="242"/>
    </location>
</feature>
<comment type="catalytic activity">
    <reaction evidence="9">
        <text>L-seryl-[protein] + ATP = O-phospho-L-seryl-[protein] + ADP + H(+)</text>
        <dbReference type="Rhea" id="RHEA:17989"/>
        <dbReference type="Rhea" id="RHEA-COMP:9863"/>
        <dbReference type="Rhea" id="RHEA-COMP:11604"/>
        <dbReference type="ChEBI" id="CHEBI:15378"/>
        <dbReference type="ChEBI" id="CHEBI:29999"/>
        <dbReference type="ChEBI" id="CHEBI:30616"/>
        <dbReference type="ChEBI" id="CHEBI:83421"/>
        <dbReference type="ChEBI" id="CHEBI:456216"/>
        <dbReference type="EC" id="2.7.11.24"/>
    </reaction>
    <physiologicalReaction direction="left-to-right" evidence="9">
        <dbReference type="Rhea" id="RHEA:17990"/>
    </physiologicalReaction>
</comment>
<evidence type="ECO:0000256" key="12">
    <source>
        <dbReference type="SAM" id="MobiDB-lite"/>
    </source>
</evidence>
<dbReference type="InterPro" id="IPR008271">
    <property type="entry name" value="Ser/Thr_kinase_AS"/>
</dbReference>
<feature type="domain" description="Ras-associating" evidence="15">
    <location>
        <begin position="256"/>
        <end position="346"/>
    </location>
</feature>
<dbReference type="Pfam" id="PF07647">
    <property type="entry name" value="SAM_2"/>
    <property type="match status" value="1"/>
</dbReference>
<dbReference type="InterPro" id="IPR011009">
    <property type="entry name" value="Kinase-like_dom_sf"/>
</dbReference>
<keyword evidence="6 11" id="KW-0067">ATP-binding</keyword>
<comment type="catalytic activity">
    <reaction evidence="7">
        <text>L-threonyl-[protein] + ATP = O-phospho-L-threonyl-[protein] + ADP + H(+)</text>
        <dbReference type="Rhea" id="RHEA:46608"/>
        <dbReference type="Rhea" id="RHEA-COMP:11060"/>
        <dbReference type="Rhea" id="RHEA-COMP:11605"/>
        <dbReference type="ChEBI" id="CHEBI:15378"/>
        <dbReference type="ChEBI" id="CHEBI:30013"/>
        <dbReference type="ChEBI" id="CHEBI:30616"/>
        <dbReference type="ChEBI" id="CHEBI:61977"/>
        <dbReference type="ChEBI" id="CHEBI:456216"/>
        <dbReference type="EC" id="2.7.11.25"/>
    </reaction>
</comment>
<name>A0AAJ0BD47_9PEZI</name>
<dbReference type="CDD" id="cd09534">
    <property type="entry name" value="SAM_Ste11_fungal"/>
    <property type="match status" value="1"/>
</dbReference>
<dbReference type="InterPro" id="IPR000719">
    <property type="entry name" value="Prot_kinase_dom"/>
</dbReference>
<feature type="region of interest" description="Disordered" evidence="12">
    <location>
        <begin position="1"/>
        <end position="64"/>
    </location>
</feature>
<dbReference type="GO" id="GO:0005524">
    <property type="term" value="F:ATP binding"/>
    <property type="evidence" value="ECO:0007669"/>
    <property type="project" value="UniProtKB-UniRule"/>
</dbReference>
<dbReference type="PROSITE" id="PS50200">
    <property type="entry name" value="RA"/>
    <property type="match status" value="1"/>
</dbReference>
<dbReference type="FunFam" id="3.30.200.20:FF:000387">
    <property type="entry name" value="Serine/threonine-protein kinase STE11"/>
    <property type="match status" value="1"/>
</dbReference>
<feature type="domain" description="Protein kinase" evidence="13">
    <location>
        <begin position="632"/>
        <end position="902"/>
    </location>
</feature>
<dbReference type="SMART" id="SM00220">
    <property type="entry name" value="S_TKc"/>
    <property type="match status" value="1"/>
</dbReference>
<evidence type="ECO:0000259" key="15">
    <source>
        <dbReference type="PROSITE" id="PS50200"/>
    </source>
</evidence>
<dbReference type="Gene3D" id="1.10.150.50">
    <property type="entry name" value="Transcription Factor, Ets-1"/>
    <property type="match status" value="1"/>
</dbReference>
<evidence type="ECO:0000256" key="11">
    <source>
        <dbReference type="PROSITE-ProRule" id="PRU10141"/>
    </source>
</evidence>
<keyword evidence="3" id="KW-0808">Transferase</keyword>
<dbReference type="Gene3D" id="1.10.510.10">
    <property type="entry name" value="Transferase(Phosphotransferase) domain 1"/>
    <property type="match status" value="1"/>
</dbReference>
<gene>
    <name evidence="16" type="ORF">QBC47DRAFT_299389</name>
</gene>
<dbReference type="FunFam" id="1.10.150.50:FF:000075">
    <property type="entry name" value="Serine/threonine-protein kinase STE11"/>
    <property type="match status" value="1"/>
</dbReference>
<dbReference type="Pfam" id="PF00069">
    <property type="entry name" value="Pkinase"/>
    <property type="match status" value="1"/>
</dbReference>
<comment type="catalytic activity">
    <reaction evidence="8">
        <text>L-threonyl-[protein] + ATP = O-phospho-L-threonyl-[protein] + ADP + H(+)</text>
        <dbReference type="Rhea" id="RHEA:46608"/>
        <dbReference type="Rhea" id="RHEA-COMP:11060"/>
        <dbReference type="Rhea" id="RHEA-COMP:11605"/>
        <dbReference type="ChEBI" id="CHEBI:15378"/>
        <dbReference type="ChEBI" id="CHEBI:30013"/>
        <dbReference type="ChEBI" id="CHEBI:30616"/>
        <dbReference type="ChEBI" id="CHEBI:61977"/>
        <dbReference type="ChEBI" id="CHEBI:456216"/>
        <dbReference type="EC" id="2.7.11.24"/>
    </reaction>
    <physiologicalReaction direction="left-to-right" evidence="8">
        <dbReference type="Rhea" id="RHEA:46609"/>
    </physiologicalReaction>
</comment>
<dbReference type="FunFam" id="1.10.510.10:FF:000334">
    <property type="entry name" value="Serine/threonine-protein kinase STE11"/>
    <property type="match status" value="1"/>
</dbReference>
<keyword evidence="2" id="KW-0723">Serine/threonine-protein kinase</keyword>
<evidence type="ECO:0000259" key="13">
    <source>
        <dbReference type="PROSITE" id="PS50011"/>
    </source>
</evidence>
<dbReference type="FunFam" id="3.10.20.90:FF:000214">
    <property type="entry name" value="Serine/threonine-protein kinase STE11"/>
    <property type="match status" value="1"/>
</dbReference>
<organism evidence="16 17">
    <name type="scientific">Echria macrotheca</name>
    <dbReference type="NCBI Taxonomy" id="438768"/>
    <lineage>
        <taxon>Eukaryota</taxon>
        <taxon>Fungi</taxon>
        <taxon>Dikarya</taxon>
        <taxon>Ascomycota</taxon>
        <taxon>Pezizomycotina</taxon>
        <taxon>Sordariomycetes</taxon>
        <taxon>Sordariomycetidae</taxon>
        <taxon>Sordariales</taxon>
        <taxon>Schizotheciaceae</taxon>
        <taxon>Echria</taxon>
    </lineage>
</organism>
<evidence type="ECO:0000256" key="9">
    <source>
        <dbReference type="ARBA" id="ARBA00048130"/>
    </source>
</evidence>
<evidence type="ECO:0000256" key="5">
    <source>
        <dbReference type="ARBA" id="ARBA00022777"/>
    </source>
</evidence>
<feature type="binding site" evidence="11">
    <location>
        <position position="661"/>
    </location>
    <ligand>
        <name>ATP</name>
        <dbReference type="ChEBI" id="CHEBI:30616"/>
    </ligand>
</feature>
<feature type="domain" description="SAM" evidence="14">
    <location>
        <begin position="65"/>
        <end position="128"/>
    </location>
</feature>
<evidence type="ECO:0000259" key="14">
    <source>
        <dbReference type="PROSITE" id="PS50105"/>
    </source>
</evidence>
<feature type="region of interest" description="Disordered" evidence="12">
    <location>
        <begin position="591"/>
        <end position="614"/>
    </location>
</feature>
<dbReference type="InterPro" id="IPR000159">
    <property type="entry name" value="RA_dom"/>
</dbReference>
<dbReference type="Proteomes" id="UP001239445">
    <property type="component" value="Unassembled WGS sequence"/>
</dbReference>
<evidence type="ECO:0000256" key="8">
    <source>
        <dbReference type="ARBA" id="ARBA00047919"/>
    </source>
</evidence>
<dbReference type="PROSITE" id="PS00107">
    <property type="entry name" value="PROTEIN_KINASE_ATP"/>
    <property type="match status" value="1"/>
</dbReference>
<evidence type="ECO:0000313" key="16">
    <source>
        <dbReference type="EMBL" id="KAK1756076.1"/>
    </source>
</evidence>
<dbReference type="PANTHER" id="PTHR11584">
    <property type="entry name" value="SERINE/THREONINE PROTEIN KINASE"/>
    <property type="match status" value="1"/>
</dbReference>
<dbReference type="PROSITE" id="PS50105">
    <property type="entry name" value="SAM_DOMAIN"/>
    <property type="match status" value="1"/>
</dbReference>
<dbReference type="InterPro" id="IPR017441">
    <property type="entry name" value="Protein_kinase_ATP_BS"/>
</dbReference>
<feature type="compositionally biased region" description="Polar residues" evidence="12">
    <location>
        <begin position="208"/>
        <end position="218"/>
    </location>
</feature>
<keyword evidence="5 16" id="KW-0418">Kinase</keyword>
<dbReference type="PANTHER" id="PTHR11584:SF369">
    <property type="entry name" value="MITOGEN-ACTIVATED PROTEIN KINASE KINASE KINASE 19-RELATED"/>
    <property type="match status" value="1"/>
</dbReference>
<dbReference type="EMBL" id="MU839832">
    <property type="protein sequence ID" value="KAK1756076.1"/>
    <property type="molecule type" value="Genomic_DNA"/>
</dbReference>
<feature type="compositionally biased region" description="Polar residues" evidence="12">
    <location>
        <begin position="18"/>
        <end position="29"/>
    </location>
</feature>
<dbReference type="AlphaFoldDB" id="A0AAJ0BD47"/>
<dbReference type="Gene3D" id="3.10.20.90">
    <property type="entry name" value="Phosphatidylinositol 3-kinase Catalytic Subunit, Chain A, domain 1"/>
    <property type="match status" value="1"/>
</dbReference>
<evidence type="ECO:0000256" key="6">
    <source>
        <dbReference type="ARBA" id="ARBA00022840"/>
    </source>
</evidence>
<evidence type="ECO:0000313" key="17">
    <source>
        <dbReference type="Proteomes" id="UP001239445"/>
    </source>
</evidence>
<evidence type="ECO:0000256" key="10">
    <source>
        <dbReference type="ARBA" id="ARBA00048329"/>
    </source>
</evidence>
<comment type="catalytic activity">
    <reaction evidence="10">
        <text>L-seryl-[protein] + ATP = O-phospho-L-seryl-[protein] + ADP + H(+)</text>
        <dbReference type="Rhea" id="RHEA:17989"/>
        <dbReference type="Rhea" id="RHEA-COMP:9863"/>
        <dbReference type="Rhea" id="RHEA-COMP:11604"/>
        <dbReference type="ChEBI" id="CHEBI:15378"/>
        <dbReference type="ChEBI" id="CHEBI:29999"/>
        <dbReference type="ChEBI" id="CHEBI:30616"/>
        <dbReference type="ChEBI" id="CHEBI:83421"/>
        <dbReference type="ChEBI" id="CHEBI:456216"/>
        <dbReference type="EC" id="2.7.11.25"/>
    </reaction>
</comment>
<evidence type="ECO:0000256" key="7">
    <source>
        <dbReference type="ARBA" id="ARBA00047559"/>
    </source>
</evidence>
<dbReference type="InterPro" id="IPR001660">
    <property type="entry name" value="SAM"/>
</dbReference>
<dbReference type="SMART" id="SM01304">
    <property type="entry name" value="Ras_bdg_2"/>
    <property type="match status" value="1"/>
</dbReference>
<dbReference type="GO" id="GO:0004707">
    <property type="term" value="F:MAP kinase activity"/>
    <property type="evidence" value="ECO:0007669"/>
    <property type="project" value="UniProtKB-EC"/>
</dbReference>
<dbReference type="SUPFAM" id="SSF47769">
    <property type="entry name" value="SAM/Pointed domain"/>
    <property type="match status" value="1"/>
</dbReference>
<dbReference type="SMART" id="SM00454">
    <property type="entry name" value="SAM"/>
    <property type="match status" value="1"/>
</dbReference>
<accession>A0AAJ0BD47</accession>
<dbReference type="InterPro" id="IPR013761">
    <property type="entry name" value="SAM/pointed_sf"/>
</dbReference>
<dbReference type="GO" id="GO:0004709">
    <property type="term" value="F:MAP kinase kinase kinase activity"/>
    <property type="evidence" value="ECO:0007669"/>
    <property type="project" value="UniProtKB-EC"/>
</dbReference>
<dbReference type="SUPFAM" id="SSF56112">
    <property type="entry name" value="Protein kinase-like (PK-like)"/>
    <property type="match status" value="1"/>
</dbReference>
<evidence type="ECO:0000256" key="3">
    <source>
        <dbReference type="ARBA" id="ARBA00022679"/>
    </source>
</evidence>
<evidence type="ECO:0000256" key="1">
    <source>
        <dbReference type="ARBA" id="ARBA00006529"/>
    </source>
</evidence>
<protein>
    <submittedName>
        <fullName evidence="16">Protein kinase</fullName>
    </submittedName>
</protein>
<evidence type="ECO:0000256" key="2">
    <source>
        <dbReference type="ARBA" id="ARBA00022527"/>
    </source>
</evidence>
<dbReference type="PROSITE" id="PS50011">
    <property type="entry name" value="PROTEIN_KINASE_DOM"/>
    <property type="match status" value="1"/>
</dbReference>
<keyword evidence="4 11" id="KW-0547">Nucleotide-binding</keyword>